<dbReference type="PROSITE" id="PS51257">
    <property type="entry name" value="PROKAR_LIPOPROTEIN"/>
    <property type="match status" value="1"/>
</dbReference>
<sequence>MLKPILTMTVVSLVGLSSVACTIAERRTAKYGTGGAALGAIAGSALTGTAEGTVVGAALGTLVGTTAGVARNEQKKKRNAQKAPPMCTYQNSQGRQYQAPCPQSQSIQLCQYSDGRGRLYQAPCPQ</sequence>
<evidence type="ECO:0000256" key="1">
    <source>
        <dbReference type="SAM" id="MobiDB-lite"/>
    </source>
</evidence>
<comment type="caution">
    <text evidence="2">The sequence shown here is derived from an EMBL/GenBank/DDBJ whole genome shotgun (WGS) entry which is preliminary data.</text>
</comment>
<dbReference type="RefSeq" id="WP_005765899.1">
    <property type="nucleotide sequence ID" value="NZ_AMQK01000003.1"/>
</dbReference>
<dbReference type="EMBL" id="AMQK01000003">
    <property type="protein sequence ID" value="EKS46021.1"/>
    <property type="molecule type" value="Genomic_DNA"/>
</dbReference>
<gene>
    <name evidence="2" type="ORF">BbINS_00625</name>
</gene>
<dbReference type="Proteomes" id="UP000009359">
    <property type="component" value="Unassembled WGS sequence"/>
</dbReference>
<organism evidence="2 3">
    <name type="scientific">Bartonella bacilliformis INS</name>
    <dbReference type="NCBI Taxonomy" id="1206782"/>
    <lineage>
        <taxon>Bacteria</taxon>
        <taxon>Pseudomonadati</taxon>
        <taxon>Pseudomonadota</taxon>
        <taxon>Alphaproteobacteria</taxon>
        <taxon>Hyphomicrobiales</taxon>
        <taxon>Bartonellaceae</taxon>
        <taxon>Bartonella</taxon>
    </lineage>
</organism>
<keyword evidence="2" id="KW-0449">Lipoprotein</keyword>
<evidence type="ECO:0000313" key="3">
    <source>
        <dbReference type="Proteomes" id="UP000009359"/>
    </source>
</evidence>
<proteinExistence type="predicted"/>
<dbReference type="GeneID" id="4684332"/>
<protein>
    <submittedName>
        <fullName evidence="2">Lipoprotein</fullName>
    </submittedName>
</protein>
<evidence type="ECO:0000313" key="2">
    <source>
        <dbReference type="EMBL" id="EKS46021.1"/>
    </source>
</evidence>
<name>A0ABN0IHM5_BARBA</name>
<feature type="region of interest" description="Disordered" evidence="1">
    <location>
        <begin position="70"/>
        <end position="93"/>
    </location>
</feature>
<keyword evidence="3" id="KW-1185">Reference proteome</keyword>
<accession>A0ABN0IHM5</accession>
<reference evidence="2 3" key="1">
    <citation type="journal article" date="2013" name="Genome Announc.">
        <title>Whole Genome Sequencing and Comparative Analysis of Bartonella bacilliformis Strain INS, the Causative Agent of Carrion's Disease.</title>
        <authorList>
            <person name="Tarazona D."/>
            <person name="Padilla C."/>
            <person name="Caceres O."/>
            <person name="Montenegro J.D."/>
            <person name="Bailon H."/>
            <person name="Ventura G."/>
            <person name="Mendoza G."/>
            <person name="Anaya E."/>
            <person name="Guio H."/>
        </authorList>
    </citation>
    <scope>NUCLEOTIDE SEQUENCE [LARGE SCALE GENOMIC DNA]</scope>
    <source>
        <strain evidence="2 3">INS</strain>
    </source>
</reference>